<comment type="similarity">
    <text evidence="1">Belongs to the histone deacetylase family.</text>
</comment>
<accession>A0A6J4USM5</accession>
<dbReference type="EMBL" id="CADCWF010000141">
    <property type="protein sequence ID" value="CAA9556924.1"/>
    <property type="molecule type" value="Genomic_DNA"/>
</dbReference>
<proteinExistence type="inferred from homology"/>
<dbReference type="GO" id="GO:0004407">
    <property type="term" value="F:histone deacetylase activity"/>
    <property type="evidence" value="ECO:0007669"/>
    <property type="project" value="TreeGrafter"/>
</dbReference>
<dbReference type="PANTHER" id="PTHR10625">
    <property type="entry name" value="HISTONE DEACETYLASE HDAC1-RELATED"/>
    <property type="match status" value="1"/>
</dbReference>
<dbReference type="InterPro" id="IPR023801">
    <property type="entry name" value="His_deacetylse_dom"/>
</dbReference>
<dbReference type="Pfam" id="PF00850">
    <property type="entry name" value="Hist_deacetyl"/>
    <property type="match status" value="1"/>
</dbReference>
<evidence type="ECO:0000313" key="3">
    <source>
        <dbReference type="EMBL" id="CAA9556924.1"/>
    </source>
</evidence>
<evidence type="ECO:0000256" key="1">
    <source>
        <dbReference type="ARBA" id="ARBA00005947"/>
    </source>
</evidence>
<dbReference type="InterPro" id="IPR023696">
    <property type="entry name" value="Ureohydrolase_dom_sf"/>
</dbReference>
<dbReference type="GO" id="GO:0047611">
    <property type="term" value="F:acetylspermidine deacetylase activity"/>
    <property type="evidence" value="ECO:0007669"/>
    <property type="project" value="UniProtKB-EC"/>
</dbReference>
<organism evidence="3">
    <name type="scientific">uncultured Thermomicrobiales bacterium</name>
    <dbReference type="NCBI Taxonomy" id="1645740"/>
    <lineage>
        <taxon>Bacteria</taxon>
        <taxon>Pseudomonadati</taxon>
        <taxon>Thermomicrobiota</taxon>
        <taxon>Thermomicrobia</taxon>
        <taxon>Thermomicrobiales</taxon>
        <taxon>environmental samples</taxon>
    </lineage>
</organism>
<sequence>MDDPAPPLVEQSKRRTALLRSPAFFGHETGGHPEAPRRIAAIESALAAAGLADARPEVPFGPSGLAPLERVHDLAYLDGLEELALAGGGALDADTLVRRDSWEVALLGAGAAVAAVDAVLDGRAEAAFALVRPPGHHATPGRGMGFCLVNNAAVAAAHAVARGLDRVLVVDWDVHHGNGTQDAFWERGDVFFASLHQWPLYPGTGSAGERGGGPGLGFTLNVPLPAGTGDAAFLAAFDATVLPAVRAYRPQLVVVSAGFDAHAADPLAGMRLSEAGFAALAGRVAALADEHAGGRLVAVLEGGYDPAALGRSVVATVRAFDGAGSNDRDGGDRLGTDGSRR</sequence>
<dbReference type="EC" id="3.5.1.48" evidence="3"/>
<dbReference type="PRINTS" id="PR01270">
    <property type="entry name" value="HDASUPER"/>
</dbReference>
<reference evidence="3" key="1">
    <citation type="submission" date="2020-02" db="EMBL/GenBank/DDBJ databases">
        <authorList>
            <person name="Meier V. D."/>
        </authorList>
    </citation>
    <scope>NUCLEOTIDE SEQUENCE</scope>
    <source>
        <strain evidence="3">AVDCRST_MAG59</strain>
    </source>
</reference>
<feature type="domain" description="Histone deacetylase" evidence="2">
    <location>
        <begin position="32"/>
        <end position="319"/>
    </location>
</feature>
<name>A0A6J4USM5_9BACT</name>
<keyword evidence="3" id="KW-0378">Hydrolase</keyword>
<dbReference type="Gene3D" id="3.40.800.20">
    <property type="entry name" value="Histone deacetylase domain"/>
    <property type="match status" value="1"/>
</dbReference>
<dbReference type="CDD" id="cd09992">
    <property type="entry name" value="HDAC_classII"/>
    <property type="match status" value="1"/>
</dbReference>
<evidence type="ECO:0000259" key="2">
    <source>
        <dbReference type="Pfam" id="PF00850"/>
    </source>
</evidence>
<dbReference type="PANTHER" id="PTHR10625:SF10">
    <property type="entry name" value="HISTONE DEACETYLASE HDAC1"/>
    <property type="match status" value="1"/>
</dbReference>
<dbReference type="InterPro" id="IPR000286">
    <property type="entry name" value="HDACs"/>
</dbReference>
<dbReference type="SUPFAM" id="SSF52768">
    <property type="entry name" value="Arginase/deacetylase"/>
    <property type="match status" value="1"/>
</dbReference>
<gene>
    <name evidence="3" type="ORF">AVDCRST_MAG59-2228</name>
</gene>
<dbReference type="InterPro" id="IPR037138">
    <property type="entry name" value="His_deacetylse_dom_sf"/>
</dbReference>
<dbReference type="AlphaFoldDB" id="A0A6J4USM5"/>
<protein>
    <submittedName>
        <fullName evidence="3">Acetylspermidine deacetylase Deacetylases, including yeast histone deacetylase and acetoin utilization protein</fullName>
        <ecNumber evidence="3">3.5.1.48</ecNumber>
    </submittedName>
</protein>
<dbReference type="GO" id="GO:0040029">
    <property type="term" value="P:epigenetic regulation of gene expression"/>
    <property type="evidence" value="ECO:0007669"/>
    <property type="project" value="TreeGrafter"/>
</dbReference>